<dbReference type="InterPro" id="IPR027417">
    <property type="entry name" value="P-loop_NTPase"/>
</dbReference>
<dbReference type="PANTHER" id="PTHR42855">
    <property type="entry name" value="ABC TRANSPORTER ATP-BINDING SUBUNIT"/>
    <property type="match status" value="1"/>
</dbReference>
<accession>A0A316M8X0</accession>
<reference evidence="2 3" key="1">
    <citation type="submission" date="2018-03" db="EMBL/GenBank/DDBJ databases">
        <title>The uncultured portion of the human microbiome is neutrally assembled.</title>
        <authorList>
            <person name="Jeraldo P."/>
            <person name="Boardman L."/>
            <person name="White B.A."/>
            <person name="Nelson H."/>
            <person name="Goldenfeld N."/>
            <person name="Chia N."/>
        </authorList>
    </citation>
    <scope>NUCLEOTIDE SEQUENCE [LARGE SCALE GENOMIC DNA]</scope>
    <source>
        <strain evidence="2">CIM:MAG 903</strain>
    </source>
</reference>
<dbReference type="GO" id="GO:0016887">
    <property type="term" value="F:ATP hydrolysis activity"/>
    <property type="evidence" value="ECO:0007669"/>
    <property type="project" value="InterPro"/>
</dbReference>
<evidence type="ECO:0000259" key="1">
    <source>
        <dbReference type="Pfam" id="PF00005"/>
    </source>
</evidence>
<dbReference type="InterPro" id="IPR003439">
    <property type="entry name" value="ABC_transporter-like_ATP-bd"/>
</dbReference>
<comment type="caution">
    <text evidence="2">The sequence shown here is derived from an EMBL/GenBank/DDBJ whole genome shotgun (WGS) entry which is preliminary data.</text>
</comment>
<dbReference type="PANTHER" id="PTHR42855:SF2">
    <property type="entry name" value="DRUG RESISTANCE ABC TRANSPORTER,ATP-BINDING PROTEIN"/>
    <property type="match status" value="1"/>
</dbReference>
<gene>
    <name evidence="2" type="ORF">DBY38_06860</name>
</gene>
<dbReference type="Pfam" id="PF00005">
    <property type="entry name" value="ABC_tran"/>
    <property type="match status" value="1"/>
</dbReference>
<dbReference type="Proteomes" id="UP000246114">
    <property type="component" value="Unassembled WGS sequence"/>
</dbReference>
<dbReference type="SUPFAM" id="SSF52540">
    <property type="entry name" value="P-loop containing nucleoside triphosphate hydrolases"/>
    <property type="match status" value="1"/>
</dbReference>
<dbReference type="EMBL" id="QAMZ01000034">
    <property type="protein sequence ID" value="PWL53689.1"/>
    <property type="molecule type" value="Genomic_DNA"/>
</dbReference>
<name>A0A316M8X0_9CLOT</name>
<dbReference type="GO" id="GO:0005524">
    <property type="term" value="F:ATP binding"/>
    <property type="evidence" value="ECO:0007669"/>
    <property type="project" value="InterPro"/>
</dbReference>
<sequence>MKSIESRINGISSGLGFKELLERKTQELGGGQRSKIILGKRLLEKPDILLLDEPTNHLNIDAKEELKSLTIMKREYNIKS</sequence>
<dbReference type="AlphaFoldDB" id="A0A316M8X0"/>
<dbReference type="InterPro" id="IPR051309">
    <property type="entry name" value="ABCF_ATPase"/>
</dbReference>
<feature type="domain" description="ABC transporter" evidence="1">
    <location>
        <begin position="6"/>
        <end position="56"/>
    </location>
</feature>
<evidence type="ECO:0000313" key="3">
    <source>
        <dbReference type="Proteomes" id="UP000246114"/>
    </source>
</evidence>
<proteinExistence type="predicted"/>
<organism evidence="2 3">
    <name type="scientific">Clostridium cadaveris</name>
    <dbReference type="NCBI Taxonomy" id="1529"/>
    <lineage>
        <taxon>Bacteria</taxon>
        <taxon>Bacillati</taxon>
        <taxon>Bacillota</taxon>
        <taxon>Clostridia</taxon>
        <taxon>Eubacteriales</taxon>
        <taxon>Clostridiaceae</taxon>
        <taxon>Clostridium</taxon>
    </lineage>
</organism>
<protein>
    <recommendedName>
        <fullName evidence="1">ABC transporter domain-containing protein</fullName>
    </recommendedName>
</protein>
<dbReference type="Gene3D" id="3.40.50.300">
    <property type="entry name" value="P-loop containing nucleotide triphosphate hydrolases"/>
    <property type="match status" value="1"/>
</dbReference>
<evidence type="ECO:0000313" key="2">
    <source>
        <dbReference type="EMBL" id="PWL53689.1"/>
    </source>
</evidence>